<keyword evidence="1 2" id="KW-0378">Hydrolase</keyword>
<keyword evidence="2" id="KW-0442">Lipid degradation</keyword>
<reference evidence="3 4" key="1">
    <citation type="journal article" date="2021" name="BMC Genomics">
        <title>Datura genome reveals duplications of psychoactive alkaloid biosynthetic genes and high mutation rate following tissue culture.</title>
        <authorList>
            <person name="Rajewski A."/>
            <person name="Carter-House D."/>
            <person name="Stajich J."/>
            <person name="Litt A."/>
        </authorList>
    </citation>
    <scope>NUCLEOTIDE SEQUENCE [LARGE SCALE GENOMIC DNA]</scope>
    <source>
        <strain evidence="3">AR-01</strain>
    </source>
</reference>
<accession>A0ABS8UN67</accession>
<comment type="caution">
    <text evidence="3">The sequence shown here is derived from an EMBL/GenBank/DDBJ whole genome shotgun (WGS) entry which is preliminary data.</text>
</comment>
<keyword evidence="2" id="KW-0443">Lipid metabolism</keyword>
<dbReference type="PANTHER" id="PTHR31828">
    <property type="entry name" value="PHOSPHOLIPASE A1-IIGAMMA"/>
    <property type="match status" value="1"/>
</dbReference>
<dbReference type="EMBL" id="JACEIK010002296">
    <property type="protein sequence ID" value="MCD9560293.1"/>
    <property type="molecule type" value="Genomic_DNA"/>
</dbReference>
<proteinExistence type="inferred from homology"/>
<dbReference type="Proteomes" id="UP000823775">
    <property type="component" value="Unassembled WGS sequence"/>
</dbReference>
<dbReference type="Gene3D" id="3.40.50.1820">
    <property type="entry name" value="alpha/beta hydrolase"/>
    <property type="match status" value="1"/>
</dbReference>
<evidence type="ECO:0000313" key="4">
    <source>
        <dbReference type="Proteomes" id="UP000823775"/>
    </source>
</evidence>
<dbReference type="PANTHER" id="PTHR31828:SF1">
    <property type="entry name" value="PHOSPHOLIPASE A1-IIGAMMA"/>
    <property type="match status" value="1"/>
</dbReference>
<dbReference type="InterPro" id="IPR033556">
    <property type="entry name" value="PLA"/>
</dbReference>
<keyword evidence="4" id="KW-1185">Reference proteome</keyword>
<protein>
    <recommendedName>
        <fullName evidence="2">Phospholipase A1</fullName>
        <ecNumber evidence="2">3.1.1.-</ecNumber>
    </recommendedName>
</protein>
<comment type="function">
    <text evidence="2">Acylhydrolase that catalyzes the hydrolysis of phospholipids at the sn-1 position.</text>
</comment>
<name>A0ABS8UN67_DATST</name>
<dbReference type="InterPro" id="IPR029058">
    <property type="entry name" value="AB_hydrolase_fold"/>
</dbReference>
<organism evidence="3 4">
    <name type="scientific">Datura stramonium</name>
    <name type="common">Jimsonweed</name>
    <name type="synonym">Common thornapple</name>
    <dbReference type="NCBI Taxonomy" id="4076"/>
    <lineage>
        <taxon>Eukaryota</taxon>
        <taxon>Viridiplantae</taxon>
        <taxon>Streptophyta</taxon>
        <taxon>Embryophyta</taxon>
        <taxon>Tracheophyta</taxon>
        <taxon>Spermatophyta</taxon>
        <taxon>Magnoliopsida</taxon>
        <taxon>eudicotyledons</taxon>
        <taxon>Gunneridae</taxon>
        <taxon>Pentapetalae</taxon>
        <taxon>asterids</taxon>
        <taxon>lamiids</taxon>
        <taxon>Solanales</taxon>
        <taxon>Solanaceae</taxon>
        <taxon>Solanoideae</taxon>
        <taxon>Datureae</taxon>
        <taxon>Datura</taxon>
    </lineage>
</organism>
<evidence type="ECO:0000313" key="3">
    <source>
        <dbReference type="EMBL" id="MCD9560293.1"/>
    </source>
</evidence>
<sequence length="141" mass="15791">MASPTLEMMQNPADKNIMGNITERWRVLSGNNNWEGLLEPLDNDLHGYLIHYGEMAQATGDAFNNDKISKYAALGRKDIVIVWRVSIQTSEWFGDLDFIQVSAPIIFGEKSDPKLKVVASVGLLFSEVLIEIHLLAKKTDT</sequence>
<evidence type="ECO:0000256" key="1">
    <source>
        <dbReference type="ARBA" id="ARBA00022801"/>
    </source>
</evidence>
<evidence type="ECO:0000256" key="2">
    <source>
        <dbReference type="RuleBase" id="RU367093"/>
    </source>
</evidence>
<gene>
    <name evidence="3" type="ORF">HAX54_018815</name>
</gene>
<dbReference type="EC" id="3.1.1.-" evidence="2"/>
<comment type="similarity">
    <text evidence="2">Belongs to the AB hydrolase superfamily. Lipase family.</text>
</comment>